<dbReference type="PANTHER" id="PTHR36302:SF1">
    <property type="entry name" value="COPPER CHAPERONE PCU(A)C"/>
    <property type="match status" value="1"/>
</dbReference>
<sequence length="158" mass="16693">MSLRSVSLFFCALALSVSAHAHEYTLGALHIGHPYARATVPGQPSGGAFLSIENTGKEGDKLIGVSSPAAKNAEIHTMSMDGNVMKMREVGEIELPPTATVDMKPGNGYHIMLIGLTQPLKAGDKFPLTLTFQKAGKIDVSVQVTDMSGKAAEPAHQH</sequence>
<evidence type="ECO:0000256" key="1">
    <source>
        <dbReference type="SAM" id="SignalP"/>
    </source>
</evidence>
<dbReference type="AlphaFoldDB" id="A0A0A1FLD4"/>
<name>A0A0A1FLD4_9BURK</name>
<dbReference type="PANTHER" id="PTHR36302">
    <property type="entry name" value="BLR7088 PROTEIN"/>
    <property type="match status" value="1"/>
</dbReference>
<feature type="signal peptide" evidence="1">
    <location>
        <begin position="1"/>
        <end position="21"/>
    </location>
</feature>
<dbReference type="Gene3D" id="2.60.40.1890">
    <property type="entry name" value="PCu(A)C copper chaperone"/>
    <property type="match status" value="1"/>
</dbReference>
<dbReference type="RefSeq" id="WP_038493435.1">
    <property type="nucleotide sequence ID" value="NZ_CP009962.1"/>
</dbReference>
<dbReference type="OrthoDB" id="9796962at2"/>
<keyword evidence="1" id="KW-0732">Signal</keyword>
<protein>
    <submittedName>
        <fullName evidence="2">Copper metallochaperone</fullName>
    </submittedName>
</protein>
<dbReference type="EMBL" id="CP009962">
    <property type="protein sequence ID" value="AIY43717.1"/>
    <property type="molecule type" value="Genomic_DNA"/>
</dbReference>
<evidence type="ECO:0000313" key="3">
    <source>
        <dbReference type="Proteomes" id="UP000030302"/>
    </source>
</evidence>
<reference evidence="3" key="1">
    <citation type="journal article" date="2014" name="Soil Biol. Biochem.">
        <title>Structure and function of bacterial communities in ageing soils: Insights from the Mendocino ecological staircase.</title>
        <authorList>
            <person name="Uroz S."/>
            <person name="Tech J.J."/>
            <person name="Sawaya N.A."/>
            <person name="Frey-Klett P."/>
            <person name="Leveau J.H.J."/>
        </authorList>
    </citation>
    <scope>NUCLEOTIDE SEQUENCE [LARGE SCALE GENOMIC DNA]</scope>
    <source>
        <strain evidence="3">Cal35</strain>
    </source>
</reference>
<dbReference type="InterPro" id="IPR036182">
    <property type="entry name" value="PCuAC_sf"/>
</dbReference>
<dbReference type="InterPro" id="IPR058248">
    <property type="entry name" value="Lxx211020-like"/>
</dbReference>
<dbReference type="HOGENOM" id="CLU_100939_2_2_4"/>
<dbReference type="KEGG" id="care:LT85_4559"/>
<accession>A0A0A1FLD4</accession>
<evidence type="ECO:0000313" key="2">
    <source>
        <dbReference type="EMBL" id="AIY43717.1"/>
    </source>
</evidence>
<keyword evidence="3" id="KW-1185">Reference proteome</keyword>
<dbReference type="Pfam" id="PF04314">
    <property type="entry name" value="PCuAC"/>
    <property type="match status" value="1"/>
</dbReference>
<proteinExistence type="predicted"/>
<dbReference type="SUPFAM" id="SSF110087">
    <property type="entry name" value="DR1885-like metal-binding protein"/>
    <property type="match status" value="1"/>
</dbReference>
<dbReference type="InterPro" id="IPR007410">
    <property type="entry name" value="LpqE-like"/>
</dbReference>
<organism evidence="2 3">
    <name type="scientific">Collimonas arenae</name>
    <dbReference type="NCBI Taxonomy" id="279058"/>
    <lineage>
        <taxon>Bacteria</taxon>
        <taxon>Pseudomonadati</taxon>
        <taxon>Pseudomonadota</taxon>
        <taxon>Betaproteobacteria</taxon>
        <taxon>Burkholderiales</taxon>
        <taxon>Oxalobacteraceae</taxon>
        <taxon>Collimonas</taxon>
    </lineage>
</organism>
<feature type="chain" id="PRO_5001983792" evidence="1">
    <location>
        <begin position="22"/>
        <end position="158"/>
    </location>
</feature>
<dbReference type="Proteomes" id="UP000030302">
    <property type="component" value="Chromosome"/>
</dbReference>
<dbReference type="STRING" id="279058.LT85_4559"/>
<gene>
    <name evidence="2" type="ORF">LT85_4559</name>
</gene>